<feature type="compositionally biased region" description="Polar residues" evidence="1">
    <location>
        <begin position="283"/>
        <end position="297"/>
    </location>
</feature>
<dbReference type="InterPro" id="IPR043904">
    <property type="entry name" value="PhoD_2-like"/>
</dbReference>
<dbReference type="Gene3D" id="3.60.21.70">
    <property type="entry name" value="PhoD-like phosphatase"/>
    <property type="match status" value="1"/>
</dbReference>
<organism evidence="3 4">
    <name type="scientific">Aspergillus rambellii</name>
    <dbReference type="NCBI Taxonomy" id="308745"/>
    <lineage>
        <taxon>Eukaryota</taxon>
        <taxon>Fungi</taxon>
        <taxon>Dikarya</taxon>
        <taxon>Ascomycota</taxon>
        <taxon>Pezizomycotina</taxon>
        <taxon>Eurotiomycetes</taxon>
        <taxon>Eurotiomycetidae</taxon>
        <taxon>Eurotiales</taxon>
        <taxon>Aspergillaceae</taxon>
        <taxon>Aspergillus</taxon>
        <taxon>Aspergillus subgen. Nidulantes</taxon>
    </lineage>
</organism>
<dbReference type="STRING" id="308745.A0A0F8V362"/>
<comment type="caution">
    <text evidence="3">The sequence shown here is derived from an EMBL/GenBank/DDBJ whole genome shotgun (WGS) entry which is preliminary data.</text>
</comment>
<evidence type="ECO:0000313" key="3">
    <source>
        <dbReference type="EMBL" id="KKK26204.1"/>
    </source>
</evidence>
<feature type="compositionally biased region" description="Basic and acidic residues" evidence="1">
    <location>
        <begin position="154"/>
        <end position="163"/>
    </location>
</feature>
<feature type="region of interest" description="Disordered" evidence="1">
    <location>
        <begin position="1279"/>
        <end position="1350"/>
    </location>
</feature>
<evidence type="ECO:0000256" key="1">
    <source>
        <dbReference type="SAM" id="MobiDB-lite"/>
    </source>
</evidence>
<dbReference type="EMBL" id="JZBS01000557">
    <property type="protein sequence ID" value="KKK26204.1"/>
    <property type="molecule type" value="Genomic_DNA"/>
</dbReference>
<feature type="compositionally biased region" description="Polar residues" evidence="1">
    <location>
        <begin position="1096"/>
        <end position="1112"/>
    </location>
</feature>
<feature type="region of interest" description="Disordered" evidence="1">
    <location>
        <begin position="602"/>
        <end position="621"/>
    </location>
</feature>
<proteinExistence type="predicted"/>
<accession>A0A0F8V362</accession>
<feature type="compositionally biased region" description="Polar residues" evidence="1">
    <location>
        <begin position="385"/>
        <end position="399"/>
    </location>
</feature>
<sequence>MATESYQGSMDGNPMDGISQVPSQGRQSSQSPGPSGKNYDNANESNPTIQPTSRSRPVTQAISSATNKPPGLDPSSLPESHDIPIAPAFAMQEEDLNKGSPVSQFHSSPLSRSNTVRTSSDQQHNWASDRSPLQKLEVALGGISKEEKRARALEAERKLKERMAAASAKSAVNPVPPVPIAPQPGASSSSPPRSSTQKVKQPDSRNEEELENISAQPEPARERPRTARGGAPAFQPAVARPLEESQYARNKPRGTQVVKAGTVPRRSVSVNYQSDGARMAPQAPNQNQGPINRNPLSRGSVPSGPPRMPDSGQNYRQQQQQQPGHHSFNNKGWASAPSSGLQQVGTNGQPFQDLATTGPAVTNLNNPNEIWDVEKSVELGGLDKLQNSQSKPKRNTVSFNVPPPTPPPLSEWKTAPTGRLNMSDFDFQNLDVDKSKAWWEGGETQNRRQSRALPKNYQKPPAQKLTSHKRFQPLIFLKCGPLLRYTGLKRVRVDGPHGPVEKETWRGSILIVTKDSVSSYEPRPTIRLFSQPMDILPPPPAEINSEGVQLAPEYIDPTAGLMKLGRDGRPLYVKPVEHTEEELDLSLVESDDGIYEMSASAVDHNSEGTKQPIPANRIHSMDGETAGTYKEITGFRLYADSGRDVTFWRFNIEIELGEKQQRVAYRLNQGPAIGFWVPAKGQSMNIMFHSCNGFTPGVDSNKFCGPDPLWRDVLNEHQTRPFHVMIGGGDQIFNDNVIANSLHFQEWLKIKDSYDKYDAPLHVEFKAELEMSYLENYSRWFSQGLFSLASSQIPMVNIWNDHEILEGFGSYPDEFMSSPVISGLGNIAFKYYLLFQHHSVPEETEVDEPSWLLGAEPGPYINQRSRNIFLSLGGGMALLGLDCRTERMCDEILTEHTTDLIWDRCHRELTKGETKHLIVLSSIPVAYPRVAVVKNILNSRQSLGKAGLFGGFVNKHGGKVEIFDDHWTAKHHKSERTYLIEDLQDLAAEKSIRVTILSGDVHLAAIGQFYSNPSLNISKDKDYRYMPNIIASGIADMPTTEMISDTLNRRNHVHHMDTNTDEDMIPIFTHDVNNKARNNKRLLPRRNWCSIRVYQPGSTPAATPKTEASSPTPEEPRPNMLQRTLSLTRGDRPQGGLLRRLSHKGRPPTKEFNLGGAAAGRRMSMDSSLPPAGTGESYFPPPEDFRPGPFLRRPTNLSQKAAKKAAKRENDGAGTFVNLEGGLAVTLNLELNPKDPSGITAPYKLLVPALWYDGTEYDPPAAPITKGWRKWLGMRRNNASKHSAADNNEAEYGFNDEGEEYNREGEEEVNEARAHGHGPLDDEYESDLDLEPEPDVQENPKRRKWFGRRL</sequence>
<feature type="compositionally biased region" description="Basic and acidic residues" evidence="1">
    <location>
        <begin position="1300"/>
        <end position="1320"/>
    </location>
</feature>
<evidence type="ECO:0000313" key="4">
    <source>
        <dbReference type="Proteomes" id="UP000034291"/>
    </source>
</evidence>
<feature type="compositionally biased region" description="Basic residues" evidence="1">
    <location>
        <begin position="1341"/>
        <end position="1350"/>
    </location>
</feature>
<dbReference type="PANTHER" id="PTHR46689:SF1">
    <property type="entry name" value="PHOD-LIKE PHOSPHATASE DOMAIN-CONTAINING PROTEIN"/>
    <property type="match status" value="1"/>
</dbReference>
<dbReference type="PANTHER" id="PTHR46689">
    <property type="entry name" value="MEMBRANE PROTEIN, PUTATIVE-RELATED"/>
    <property type="match status" value="1"/>
</dbReference>
<feature type="domain" description="PhoD-like phosphatase" evidence="2">
    <location>
        <begin position="682"/>
        <end position="939"/>
    </location>
</feature>
<feature type="region of interest" description="Disordered" evidence="1">
    <location>
        <begin position="385"/>
        <end position="410"/>
    </location>
</feature>
<name>A0A0F8V362_9EURO</name>
<dbReference type="OrthoDB" id="9999821at2759"/>
<feature type="compositionally biased region" description="Polar residues" evidence="1">
    <location>
        <begin position="38"/>
        <end position="67"/>
    </location>
</feature>
<dbReference type="InterPro" id="IPR038607">
    <property type="entry name" value="PhoD-like_sf"/>
</dbReference>
<feature type="region of interest" description="Disordered" evidence="1">
    <location>
        <begin position="1094"/>
        <end position="1196"/>
    </location>
</feature>
<dbReference type="Proteomes" id="UP000034291">
    <property type="component" value="Unassembled WGS sequence"/>
</dbReference>
<dbReference type="CDD" id="cd07389">
    <property type="entry name" value="MPP_PhoD"/>
    <property type="match status" value="1"/>
</dbReference>
<feature type="region of interest" description="Disordered" evidence="1">
    <location>
        <begin position="440"/>
        <end position="464"/>
    </location>
</feature>
<feature type="compositionally biased region" description="Acidic residues" evidence="1">
    <location>
        <begin position="1321"/>
        <end position="1336"/>
    </location>
</feature>
<protein>
    <recommendedName>
        <fullName evidence="2">PhoD-like phosphatase domain-containing protein</fullName>
    </recommendedName>
</protein>
<feature type="region of interest" description="Disordered" evidence="1">
    <location>
        <begin position="154"/>
        <end position="366"/>
    </location>
</feature>
<keyword evidence="4" id="KW-1185">Reference proteome</keyword>
<gene>
    <name evidence="3" type="ORF">ARAM_003860</name>
</gene>
<feature type="region of interest" description="Disordered" evidence="1">
    <location>
        <begin position="1"/>
        <end position="134"/>
    </location>
</feature>
<feature type="compositionally biased region" description="Polar residues" evidence="1">
    <location>
        <begin position="323"/>
        <end position="350"/>
    </location>
</feature>
<dbReference type="InterPro" id="IPR018946">
    <property type="entry name" value="PhoD-like_MPP"/>
</dbReference>
<feature type="compositionally biased region" description="Low complexity" evidence="1">
    <location>
        <begin position="183"/>
        <end position="195"/>
    </location>
</feature>
<feature type="compositionally biased region" description="Polar residues" evidence="1">
    <location>
        <begin position="1"/>
        <end position="10"/>
    </location>
</feature>
<feature type="compositionally biased region" description="Low complexity" evidence="1">
    <location>
        <begin position="19"/>
        <end position="36"/>
    </location>
</feature>
<dbReference type="GO" id="GO:0016020">
    <property type="term" value="C:membrane"/>
    <property type="evidence" value="ECO:0007669"/>
    <property type="project" value="TreeGrafter"/>
</dbReference>
<dbReference type="Pfam" id="PF19050">
    <property type="entry name" value="PhoD_2"/>
    <property type="match status" value="1"/>
</dbReference>
<reference evidence="3 4" key="1">
    <citation type="submission" date="2015-02" db="EMBL/GenBank/DDBJ databases">
        <title>Draft Genome Sequences of Two Closely-Related Aflatoxigenic Aspergillus Species Obtained from the Cote d'Ivoire.</title>
        <authorList>
            <person name="Moore G.G."/>
            <person name="Beltz S.B."/>
            <person name="Mack B.M."/>
        </authorList>
    </citation>
    <scope>NUCLEOTIDE SEQUENCE [LARGE SCALE GENOMIC DNA]</scope>
    <source>
        <strain evidence="3 4">SRRC1468</strain>
    </source>
</reference>
<feature type="compositionally biased region" description="Polar residues" evidence="1">
    <location>
        <begin position="100"/>
        <end position="128"/>
    </location>
</feature>
<evidence type="ECO:0000259" key="2">
    <source>
        <dbReference type="Pfam" id="PF19050"/>
    </source>
</evidence>